<feature type="compositionally biased region" description="Basic and acidic residues" evidence="1">
    <location>
        <begin position="134"/>
        <end position="152"/>
    </location>
</feature>
<proteinExistence type="predicted"/>
<feature type="region of interest" description="Disordered" evidence="1">
    <location>
        <begin position="1"/>
        <end position="64"/>
    </location>
</feature>
<accession>S4Y5F4</accession>
<dbReference type="OrthoDB" id="5503638at2"/>
<name>S4Y5F4_SORCE</name>
<sequence length="567" mass="57390">MSASRACSERAADPRETCPAPQPKTAVDDDELEREHDEHDEHDNKLLDLPPLGHDEDEAGEETFEELLQTLDDAEHGLDDANASDLEVGVELAVDEGAAGEDEPAEEGIDVGALHEGIDDADAGSWVSDEAAEHDDAEHGDLDDHGEGHDDGGAEGTGEDPSNDVDERELPALDADQEGTYEGEDLLAELPDLADDQAPVWDAQPWTVVEGAGAAVPCSTLAVAGGCVVAGGAGEGPALASEPAARAGGRSRRADRTGGERGTVLVVDAGALSARRAGVDTSASSIALSDSALLIATRRGNLLLSDDRGKTASALGAWGSGGAPVTLATTPGRLWVLAGKTLWSPAAGAVAVPPEAGSAVTAGSPRRDAAIAPPRGALSLSPGPALRDGVLRMSASEGVIVALTSAAAGPQLERLRGDDEGSPVVPLSGAARRAAEADDGRLAAAAGGRSIALSGAGLLCVSRDGGETFRGIEGLPAVVALAFAGDHKTSPLLALVAREGERRAQLVHVPSNAAPTVVAEIGATGHGGGEEEAASVGAAAIAWDPSREVVWVACWAGLVALTRQRKH</sequence>
<protein>
    <submittedName>
        <fullName evidence="2">Uncharacterized protein</fullName>
    </submittedName>
</protein>
<organism evidence="2 3">
    <name type="scientific">Sorangium cellulosum So0157-2</name>
    <dbReference type="NCBI Taxonomy" id="1254432"/>
    <lineage>
        <taxon>Bacteria</taxon>
        <taxon>Pseudomonadati</taxon>
        <taxon>Myxococcota</taxon>
        <taxon>Polyangia</taxon>
        <taxon>Polyangiales</taxon>
        <taxon>Polyangiaceae</taxon>
        <taxon>Sorangium</taxon>
    </lineage>
</organism>
<evidence type="ECO:0000313" key="3">
    <source>
        <dbReference type="Proteomes" id="UP000014803"/>
    </source>
</evidence>
<feature type="compositionally biased region" description="Basic and acidic residues" evidence="1">
    <location>
        <begin position="33"/>
        <end position="46"/>
    </location>
</feature>
<dbReference type="PATRIC" id="fig|1254432.3.peg.8495"/>
<feature type="compositionally biased region" description="Acidic residues" evidence="1">
    <location>
        <begin position="98"/>
        <end position="109"/>
    </location>
</feature>
<dbReference type="HOGENOM" id="CLU_489924_0_0_7"/>
<dbReference type="Proteomes" id="UP000014803">
    <property type="component" value="Chromosome"/>
</dbReference>
<dbReference type="EMBL" id="CP003969">
    <property type="protein sequence ID" value="AGP39696.1"/>
    <property type="molecule type" value="Genomic_DNA"/>
</dbReference>
<dbReference type="RefSeq" id="WP_020739387.1">
    <property type="nucleotide sequence ID" value="NC_021658.1"/>
</dbReference>
<feature type="region of interest" description="Disordered" evidence="1">
    <location>
        <begin position="93"/>
        <end position="167"/>
    </location>
</feature>
<feature type="region of interest" description="Disordered" evidence="1">
    <location>
        <begin position="239"/>
        <end position="259"/>
    </location>
</feature>
<feature type="compositionally biased region" description="Acidic residues" evidence="1">
    <location>
        <begin position="157"/>
        <end position="167"/>
    </location>
</feature>
<dbReference type="AlphaFoldDB" id="S4Y5F4"/>
<feature type="compositionally biased region" description="Acidic residues" evidence="1">
    <location>
        <begin position="55"/>
        <end position="64"/>
    </location>
</feature>
<dbReference type="SUPFAM" id="SSF110296">
    <property type="entry name" value="Oligoxyloglucan reducing end-specific cellobiohydrolase"/>
    <property type="match status" value="1"/>
</dbReference>
<gene>
    <name evidence="2" type="ORF">SCE1572_37510</name>
</gene>
<evidence type="ECO:0000313" key="2">
    <source>
        <dbReference type="EMBL" id="AGP39696.1"/>
    </source>
</evidence>
<dbReference type="KEGG" id="scu:SCE1572_37510"/>
<feature type="compositionally biased region" description="Low complexity" evidence="1">
    <location>
        <begin position="239"/>
        <end position="248"/>
    </location>
</feature>
<feature type="compositionally biased region" description="Basic and acidic residues" evidence="1">
    <location>
        <begin position="7"/>
        <end position="16"/>
    </location>
</feature>
<evidence type="ECO:0000256" key="1">
    <source>
        <dbReference type="SAM" id="MobiDB-lite"/>
    </source>
</evidence>
<reference evidence="2 3" key="1">
    <citation type="journal article" date="2013" name="Sci. Rep.">
        <title>Extraordinary expansion of a Sorangium cellulosum genome from an alkaline milieu.</title>
        <authorList>
            <person name="Han K."/>
            <person name="Li Z.F."/>
            <person name="Peng R."/>
            <person name="Zhu L.P."/>
            <person name="Zhou T."/>
            <person name="Wang L.G."/>
            <person name="Li S.G."/>
            <person name="Zhang X.B."/>
            <person name="Hu W."/>
            <person name="Wu Z.H."/>
            <person name="Qin N."/>
            <person name="Li Y.Z."/>
        </authorList>
    </citation>
    <scope>NUCLEOTIDE SEQUENCE [LARGE SCALE GENOMIC DNA]</scope>
    <source>
        <strain evidence="2 3">So0157-2</strain>
    </source>
</reference>